<dbReference type="InterPro" id="IPR002711">
    <property type="entry name" value="HNH"/>
</dbReference>
<accession>A0A1H0PLK0</accession>
<keyword evidence="2" id="KW-0378">Hydrolase</keyword>
<keyword evidence="2" id="KW-0540">Nuclease</keyword>
<evidence type="ECO:0000259" key="1">
    <source>
        <dbReference type="Pfam" id="PF01844"/>
    </source>
</evidence>
<dbReference type="Proteomes" id="UP000199159">
    <property type="component" value="Unassembled WGS sequence"/>
</dbReference>
<dbReference type="OrthoDB" id="9779761at2"/>
<sequence length="414" mass="47848">MIELKSNVNADKLFKQLLVVVKTNGHQFDREYTIEEIGSLIPKSTSGIEKYESYNYSMTIMFSEQKGRDYFLFMNPDMKTIITDLANTRNRNNRAWNTIYGHERVRINPKYLTSNIVWPYQDVEEIRILPMSESDPEFDGYSIHDIQAWFSDVLPGTDFNFTKGMNVEAGTLVLFQYKAHIIASAILDKKVVFEEKSEDTYRGCYKFKANTIAIFQPLNREVMNSCWPSFKGFNQTQQRLDVFGYQRFSKILLEKELRFVLDIENEAAFQSGIENINITLPSVSDIPVDPVNLSTSSQSQRWTRNQVTAKRAILRSGYTCEYNPSHSSFKSKVTGQTYVEAHHLIPMEQQENFNKSLDVEANIVSLCPLCHKTVHHADTDEVEPIITSLFSKRQARLQTCEIELDLATLMSYYE</sequence>
<dbReference type="AlphaFoldDB" id="A0A1H0PLK0"/>
<gene>
    <name evidence="2" type="ORF">SAMN05216565_101372</name>
</gene>
<reference evidence="3" key="1">
    <citation type="submission" date="2016-10" db="EMBL/GenBank/DDBJ databases">
        <authorList>
            <person name="Varghese N."/>
            <person name="Submissions S."/>
        </authorList>
    </citation>
    <scope>NUCLEOTIDE SEQUENCE [LARGE SCALE GENOMIC DNA]</scope>
    <source>
        <strain evidence="3">IBRC-M10078</strain>
    </source>
</reference>
<dbReference type="EMBL" id="FNJU01000001">
    <property type="protein sequence ID" value="SDP05903.1"/>
    <property type="molecule type" value="Genomic_DNA"/>
</dbReference>
<dbReference type="GO" id="GO:0004519">
    <property type="term" value="F:endonuclease activity"/>
    <property type="evidence" value="ECO:0007669"/>
    <property type="project" value="UniProtKB-KW"/>
</dbReference>
<dbReference type="Gene3D" id="1.10.30.50">
    <property type="match status" value="1"/>
</dbReference>
<dbReference type="RefSeq" id="WP_090849416.1">
    <property type="nucleotide sequence ID" value="NZ_FNJU01000001.1"/>
</dbReference>
<dbReference type="Pfam" id="PF01844">
    <property type="entry name" value="HNH"/>
    <property type="match status" value="1"/>
</dbReference>
<protein>
    <submittedName>
        <fullName evidence="2">HNH endonuclease</fullName>
    </submittedName>
</protein>
<dbReference type="GO" id="GO:0003676">
    <property type="term" value="F:nucleic acid binding"/>
    <property type="evidence" value="ECO:0007669"/>
    <property type="project" value="InterPro"/>
</dbReference>
<organism evidence="2 3">
    <name type="scientific">Litchfieldia salsa</name>
    <dbReference type="NCBI Taxonomy" id="930152"/>
    <lineage>
        <taxon>Bacteria</taxon>
        <taxon>Bacillati</taxon>
        <taxon>Bacillota</taxon>
        <taxon>Bacilli</taxon>
        <taxon>Bacillales</taxon>
        <taxon>Bacillaceae</taxon>
        <taxon>Litchfieldia</taxon>
    </lineage>
</organism>
<keyword evidence="2" id="KW-0255">Endonuclease</keyword>
<proteinExistence type="predicted"/>
<evidence type="ECO:0000313" key="2">
    <source>
        <dbReference type="EMBL" id="SDP05903.1"/>
    </source>
</evidence>
<name>A0A1H0PLK0_9BACI</name>
<keyword evidence="3" id="KW-1185">Reference proteome</keyword>
<feature type="domain" description="HNH" evidence="1">
    <location>
        <begin position="335"/>
        <end position="376"/>
    </location>
</feature>
<evidence type="ECO:0000313" key="3">
    <source>
        <dbReference type="Proteomes" id="UP000199159"/>
    </source>
</evidence>
<dbReference type="GO" id="GO:0008270">
    <property type="term" value="F:zinc ion binding"/>
    <property type="evidence" value="ECO:0007669"/>
    <property type="project" value="InterPro"/>
</dbReference>